<dbReference type="Proteomes" id="UP000269945">
    <property type="component" value="Unassembled WGS sequence"/>
</dbReference>
<proteinExistence type="predicted"/>
<comment type="caution">
    <text evidence="1">The sequence shown here is derived from an EMBL/GenBank/DDBJ whole genome shotgun (WGS) entry which is preliminary data.</text>
</comment>
<reference evidence="1 2" key="1">
    <citation type="submission" date="2018-10" db="EMBL/GenBank/DDBJ databases">
        <authorList>
            <person name="Ekblom R."/>
            <person name="Jareborg N."/>
        </authorList>
    </citation>
    <scope>NUCLEOTIDE SEQUENCE [LARGE SCALE GENOMIC DNA]</scope>
    <source>
        <tissue evidence="1">Muscle</tissue>
    </source>
</reference>
<evidence type="ECO:0000313" key="1">
    <source>
        <dbReference type="EMBL" id="VCW78074.1"/>
    </source>
</evidence>
<protein>
    <submittedName>
        <fullName evidence="1">Uncharacterized protein</fullName>
    </submittedName>
</protein>
<sequence length="59" mass="6594">QQPTRYPAPRELGGGEAPPLASDFTAFWIWFSTWGKGRAARDRELHYLAALTQSAIGLY</sequence>
<organism evidence="1 2">
    <name type="scientific">Gulo gulo</name>
    <name type="common">Wolverine</name>
    <name type="synonym">Gluton</name>
    <dbReference type="NCBI Taxonomy" id="48420"/>
    <lineage>
        <taxon>Eukaryota</taxon>
        <taxon>Metazoa</taxon>
        <taxon>Chordata</taxon>
        <taxon>Craniata</taxon>
        <taxon>Vertebrata</taxon>
        <taxon>Euteleostomi</taxon>
        <taxon>Mammalia</taxon>
        <taxon>Eutheria</taxon>
        <taxon>Laurasiatheria</taxon>
        <taxon>Carnivora</taxon>
        <taxon>Caniformia</taxon>
        <taxon>Musteloidea</taxon>
        <taxon>Mustelidae</taxon>
        <taxon>Guloninae</taxon>
        <taxon>Gulo</taxon>
    </lineage>
</organism>
<dbReference type="EMBL" id="CYRY02009842">
    <property type="protein sequence ID" value="VCW78074.1"/>
    <property type="molecule type" value="Genomic_DNA"/>
</dbReference>
<accession>A0A9X9PYS1</accession>
<name>A0A9X9PYS1_GULGU</name>
<feature type="non-terminal residue" evidence="1">
    <location>
        <position position="1"/>
    </location>
</feature>
<gene>
    <name evidence="1" type="ORF">BN2614_LOCUS12</name>
</gene>
<dbReference type="AlphaFoldDB" id="A0A9X9PYS1"/>
<keyword evidence="2" id="KW-1185">Reference proteome</keyword>
<evidence type="ECO:0000313" key="2">
    <source>
        <dbReference type="Proteomes" id="UP000269945"/>
    </source>
</evidence>